<keyword evidence="2" id="KW-1185">Reference proteome</keyword>
<proteinExistence type="predicted"/>
<gene>
    <name evidence="1" type="ORF">OH818_24170</name>
</gene>
<evidence type="ECO:0000313" key="2">
    <source>
        <dbReference type="Proteomes" id="UP001164020"/>
    </source>
</evidence>
<accession>A0ABY7BXE7</accession>
<evidence type="ECO:0000313" key="1">
    <source>
        <dbReference type="EMBL" id="WAP68388.1"/>
    </source>
</evidence>
<sequence length="92" mass="10638">MFLAHWTQARLMDRIGADVRRRTDLLQDLFGVGERTAQRWATCKQDMNRDVIIKLGTALSQMDAIRKEMEADERPNVLLKWAAAKLKVEPID</sequence>
<dbReference type="RefSeq" id="WP_187391747.1">
    <property type="nucleotide sequence ID" value="NZ_CP114029.1"/>
</dbReference>
<reference evidence="1" key="1">
    <citation type="submission" date="2022-12" db="EMBL/GenBank/DDBJ databases">
        <title>Jiella pelagia sp. nov., isolated from phosphonate enriched culture of Northwest Pacific surface seawater.</title>
        <authorList>
            <person name="Shin D.Y."/>
            <person name="Hwang C.Y."/>
        </authorList>
    </citation>
    <scope>NUCLEOTIDE SEQUENCE</scope>
    <source>
        <strain evidence="1">HL-NP1</strain>
    </source>
</reference>
<dbReference type="Proteomes" id="UP001164020">
    <property type="component" value="Chromosome"/>
</dbReference>
<protein>
    <submittedName>
        <fullName evidence="1">Uncharacterized protein</fullName>
    </submittedName>
</protein>
<name>A0ABY7BXE7_9HYPH</name>
<dbReference type="EMBL" id="CP114029">
    <property type="protein sequence ID" value="WAP68388.1"/>
    <property type="molecule type" value="Genomic_DNA"/>
</dbReference>
<organism evidence="1 2">
    <name type="scientific">Jiella pelagia</name>
    <dbReference type="NCBI Taxonomy" id="2986949"/>
    <lineage>
        <taxon>Bacteria</taxon>
        <taxon>Pseudomonadati</taxon>
        <taxon>Pseudomonadota</taxon>
        <taxon>Alphaproteobacteria</taxon>
        <taxon>Hyphomicrobiales</taxon>
        <taxon>Aurantimonadaceae</taxon>
        <taxon>Jiella</taxon>
    </lineage>
</organism>